<evidence type="ECO:0000313" key="1">
    <source>
        <dbReference type="EMBL" id="KAL0060464.1"/>
    </source>
</evidence>
<keyword evidence="2" id="KW-1185">Reference proteome</keyword>
<dbReference type="EMBL" id="JBBXMP010000175">
    <property type="protein sequence ID" value="KAL0060464.1"/>
    <property type="molecule type" value="Genomic_DNA"/>
</dbReference>
<dbReference type="Proteomes" id="UP001437256">
    <property type="component" value="Unassembled WGS sequence"/>
</dbReference>
<proteinExistence type="predicted"/>
<evidence type="ECO:0000313" key="2">
    <source>
        <dbReference type="Proteomes" id="UP001437256"/>
    </source>
</evidence>
<protein>
    <submittedName>
        <fullName evidence="1">Uncharacterized protein</fullName>
    </submittedName>
</protein>
<gene>
    <name evidence="1" type="ORF">AAF712_012747</name>
</gene>
<comment type="caution">
    <text evidence="1">The sequence shown here is derived from an EMBL/GenBank/DDBJ whole genome shotgun (WGS) entry which is preliminary data.</text>
</comment>
<reference evidence="1 2" key="1">
    <citation type="submission" date="2024-05" db="EMBL/GenBank/DDBJ databases">
        <title>A draft genome resource for the thread blight pathogen Marasmius tenuissimus strain MS-2.</title>
        <authorList>
            <person name="Yulfo-Soto G.E."/>
            <person name="Baruah I.K."/>
            <person name="Amoako-Attah I."/>
            <person name="Bukari Y."/>
            <person name="Meinhardt L.W."/>
            <person name="Bailey B.A."/>
            <person name="Cohen S.P."/>
        </authorList>
    </citation>
    <scope>NUCLEOTIDE SEQUENCE [LARGE SCALE GENOMIC DNA]</scope>
    <source>
        <strain evidence="1 2">MS-2</strain>
    </source>
</reference>
<name>A0ABR2ZHP7_9AGAR</name>
<sequence>MSHTLKKSPAVNPASYLMALFRTSPDSFPQRGLSYQYDENEVANRRLYRRDEGPPAEDKVALGDAVHKWREFIGPDEWDMED</sequence>
<organism evidence="1 2">
    <name type="scientific">Marasmius tenuissimus</name>
    <dbReference type="NCBI Taxonomy" id="585030"/>
    <lineage>
        <taxon>Eukaryota</taxon>
        <taxon>Fungi</taxon>
        <taxon>Dikarya</taxon>
        <taxon>Basidiomycota</taxon>
        <taxon>Agaricomycotina</taxon>
        <taxon>Agaricomycetes</taxon>
        <taxon>Agaricomycetidae</taxon>
        <taxon>Agaricales</taxon>
        <taxon>Marasmiineae</taxon>
        <taxon>Marasmiaceae</taxon>
        <taxon>Marasmius</taxon>
    </lineage>
</organism>
<accession>A0ABR2ZHP7</accession>